<evidence type="ECO:0000256" key="1">
    <source>
        <dbReference type="SAM" id="MobiDB-lite"/>
    </source>
</evidence>
<sequence length="288" mass="32200">MSASQQLSGRERTELRNILCRASAVNLLQIVLNAIEKHRGLVEKPLYEEAKQICNSIDIKNDDTEDDDTEDEDDEDEDIEEGDGDGASTEANGTDVHRGGNESSGGQDIPRSTVESMSFGSWGTDPYIMSLLDPAIGPLVTTTSRLSPKKRKATEAILTLAERQVDGQSVLKRLRRYHQSLLARCVRCGALCDKEDSTDEVCTYHDGELELEDPDGEFPDDDRPFEELISNETKIENLGAFTWGCCDETGKADGCQRQRHIFVGRKTHYCELEMLKEMKSRHTQLVVL</sequence>
<name>A0AAN7Y9W4_9EURO</name>
<proteinExistence type="predicted"/>
<keyword evidence="3" id="KW-1185">Reference proteome</keyword>
<dbReference type="EMBL" id="JAVRRJ010000001">
    <property type="protein sequence ID" value="KAK5090717.1"/>
    <property type="molecule type" value="Genomic_DNA"/>
</dbReference>
<comment type="caution">
    <text evidence="2">The sequence shown here is derived from an EMBL/GenBank/DDBJ whole genome shotgun (WGS) entry which is preliminary data.</text>
</comment>
<evidence type="ECO:0000313" key="2">
    <source>
        <dbReference type="EMBL" id="KAK5090717.1"/>
    </source>
</evidence>
<dbReference type="PANTHER" id="PTHR38167:SF1">
    <property type="entry name" value="C2H2-TYPE DOMAIN-CONTAINING PROTEIN"/>
    <property type="match status" value="1"/>
</dbReference>
<protein>
    <submittedName>
        <fullName evidence="2">Uncharacterized protein</fullName>
    </submittedName>
</protein>
<organism evidence="2 3">
    <name type="scientific">Lithohypha guttulata</name>
    <dbReference type="NCBI Taxonomy" id="1690604"/>
    <lineage>
        <taxon>Eukaryota</taxon>
        <taxon>Fungi</taxon>
        <taxon>Dikarya</taxon>
        <taxon>Ascomycota</taxon>
        <taxon>Pezizomycotina</taxon>
        <taxon>Eurotiomycetes</taxon>
        <taxon>Chaetothyriomycetidae</taxon>
        <taxon>Chaetothyriales</taxon>
        <taxon>Trichomeriaceae</taxon>
        <taxon>Lithohypha</taxon>
    </lineage>
</organism>
<evidence type="ECO:0000313" key="3">
    <source>
        <dbReference type="Proteomes" id="UP001309876"/>
    </source>
</evidence>
<feature type="region of interest" description="Disordered" evidence="1">
    <location>
        <begin position="57"/>
        <end position="117"/>
    </location>
</feature>
<dbReference type="AlphaFoldDB" id="A0AAN7Y9W4"/>
<feature type="compositionally biased region" description="Acidic residues" evidence="1">
    <location>
        <begin position="63"/>
        <end position="84"/>
    </location>
</feature>
<dbReference type="Proteomes" id="UP001309876">
    <property type="component" value="Unassembled WGS sequence"/>
</dbReference>
<reference evidence="2 3" key="1">
    <citation type="submission" date="2023-08" db="EMBL/GenBank/DDBJ databases">
        <title>Black Yeasts Isolated from many extreme environments.</title>
        <authorList>
            <person name="Coleine C."/>
            <person name="Stajich J.E."/>
            <person name="Selbmann L."/>
        </authorList>
    </citation>
    <scope>NUCLEOTIDE SEQUENCE [LARGE SCALE GENOMIC DNA]</scope>
    <source>
        <strain evidence="2 3">CCFEE 5910</strain>
    </source>
</reference>
<dbReference type="PANTHER" id="PTHR38167">
    <property type="entry name" value="C2H2-TYPE DOMAIN-CONTAINING PROTEIN"/>
    <property type="match status" value="1"/>
</dbReference>
<accession>A0AAN7Y9W4</accession>
<gene>
    <name evidence="2" type="ORF">LTR05_000892</name>
</gene>